<reference evidence="1" key="1">
    <citation type="journal article" date="2019" name="bioRxiv">
        <title>The Genome of the Zebra Mussel, Dreissena polymorpha: A Resource for Invasive Species Research.</title>
        <authorList>
            <person name="McCartney M.A."/>
            <person name="Auch B."/>
            <person name="Kono T."/>
            <person name="Mallez S."/>
            <person name="Zhang Y."/>
            <person name="Obille A."/>
            <person name="Becker A."/>
            <person name="Abrahante J.E."/>
            <person name="Garbe J."/>
            <person name="Badalamenti J.P."/>
            <person name="Herman A."/>
            <person name="Mangelson H."/>
            <person name="Liachko I."/>
            <person name="Sullivan S."/>
            <person name="Sone E.D."/>
            <person name="Koren S."/>
            <person name="Silverstein K.A.T."/>
            <person name="Beckman K.B."/>
            <person name="Gohl D.M."/>
        </authorList>
    </citation>
    <scope>NUCLEOTIDE SEQUENCE</scope>
    <source>
        <strain evidence="1">Duluth1</strain>
        <tissue evidence="1">Whole animal</tissue>
    </source>
</reference>
<dbReference type="Proteomes" id="UP000828390">
    <property type="component" value="Unassembled WGS sequence"/>
</dbReference>
<comment type="caution">
    <text evidence="1">The sequence shown here is derived from an EMBL/GenBank/DDBJ whole genome shotgun (WGS) entry which is preliminary data.</text>
</comment>
<gene>
    <name evidence="1" type="ORF">DPMN_186819</name>
</gene>
<evidence type="ECO:0000313" key="1">
    <source>
        <dbReference type="EMBL" id="KAH3752206.1"/>
    </source>
</evidence>
<proteinExistence type="predicted"/>
<accession>A0A9D4DNZ3</accession>
<reference evidence="1" key="2">
    <citation type="submission" date="2020-11" db="EMBL/GenBank/DDBJ databases">
        <authorList>
            <person name="McCartney M.A."/>
            <person name="Auch B."/>
            <person name="Kono T."/>
            <person name="Mallez S."/>
            <person name="Becker A."/>
            <person name="Gohl D.M."/>
            <person name="Silverstein K.A.T."/>
            <person name="Koren S."/>
            <person name="Bechman K.B."/>
            <person name="Herman A."/>
            <person name="Abrahante J.E."/>
            <person name="Garbe J."/>
        </authorList>
    </citation>
    <scope>NUCLEOTIDE SEQUENCE</scope>
    <source>
        <strain evidence="1">Duluth1</strain>
        <tissue evidence="1">Whole animal</tissue>
    </source>
</reference>
<protein>
    <submittedName>
        <fullName evidence="1">Uncharacterized protein</fullName>
    </submittedName>
</protein>
<dbReference type="AlphaFoldDB" id="A0A9D4DNZ3"/>
<sequence>MYLAWKKETNNLKLLRSRPNSMVSFDQDHGAHRQTVKWYLQIECSKHQSK</sequence>
<dbReference type="EMBL" id="JAIWYP010000010">
    <property type="protein sequence ID" value="KAH3752206.1"/>
    <property type="molecule type" value="Genomic_DNA"/>
</dbReference>
<organism evidence="1 2">
    <name type="scientific">Dreissena polymorpha</name>
    <name type="common">Zebra mussel</name>
    <name type="synonym">Mytilus polymorpha</name>
    <dbReference type="NCBI Taxonomy" id="45954"/>
    <lineage>
        <taxon>Eukaryota</taxon>
        <taxon>Metazoa</taxon>
        <taxon>Spiralia</taxon>
        <taxon>Lophotrochozoa</taxon>
        <taxon>Mollusca</taxon>
        <taxon>Bivalvia</taxon>
        <taxon>Autobranchia</taxon>
        <taxon>Heteroconchia</taxon>
        <taxon>Euheterodonta</taxon>
        <taxon>Imparidentia</taxon>
        <taxon>Neoheterodontei</taxon>
        <taxon>Myida</taxon>
        <taxon>Dreissenoidea</taxon>
        <taxon>Dreissenidae</taxon>
        <taxon>Dreissena</taxon>
    </lineage>
</organism>
<keyword evidence="2" id="KW-1185">Reference proteome</keyword>
<name>A0A9D4DNZ3_DREPO</name>
<evidence type="ECO:0000313" key="2">
    <source>
        <dbReference type="Proteomes" id="UP000828390"/>
    </source>
</evidence>